<dbReference type="Gene3D" id="6.10.250.330">
    <property type="match status" value="1"/>
</dbReference>
<evidence type="ECO:0000313" key="3">
    <source>
        <dbReference type="EMBL" id="MCF7529399.1"/>
    </source>
</evidence>
<accession>A0AAW5AJV0</accession>
<dbReference type="AlphaFoldDB" id="A0AAW5AJV0"/>
<dbReference type="PANTHER" id="PTHR33713:SF6">
    <property type="entry name" value="ANTITOXIN YEFM"/>
    <property type="match status" value="1"/>
</dbReference>
<organism evidence="3 4">
    <name type="scientific">Neisseria lisongii</name>
    <dbReference type="NCBI Taxonomy" id="2912188"/>
    <lineage>
        <taxon>Bacteria</taxon>
        <taxon>Pseudomonadati</taxon>
        <taxon>Pseudomonadota</taxon>
        <taxon>Betaproteobacteria</taxon>
        <taxon>Neisseriales</taxon>
        <taxon>Neisseriaceae</taxon>
        <taxon>Neisseria</taxon>
    </lineage>
</organism>
<name>A0AAW5AJV0_9NEIS</name>
<dbReference type="Gene3D" id="3.40.1620.10">
    <property type="entry name" value="YefM-like domain"/>
    <property type="match status" value="1"/>
</dbReference>
<comment type="function">
    <text evidence="2">Antitoxin component of a type II toxin-antitoxin (TA) system.</text>
</comment>
<evidence type="ECO:0000256" key="1">
    <source>
        <dbReference type="ARBA" id="ARBA00009981"/>
    </source>
</evidence>
<dbReference type="Pfam" id="PF02604">
    <property type="entry name" value="PhdYeFM_antitox"/>
    <property type="match status" value="1"/>
</dbReference>
<reference evidence="3" key="1">
    <citation type="submission" date="2022-01" db="EMBL/GenBank/DDBJ databases">
        <title>Neisseria sp. ZJ104.</title>
        <authorList>
            <person name="Yang C."/>
        </authorList>
    </citation>
    <scope>NUCLEOTIDE SEQUENCE</scope>
    <source>
        <strain evidence="3">ZJ104</strain>
    </source>
</reference>
<proteinExistence type="inferred from homology"/>
<dbReference type="InterPro" id="IPR051405">
    <property type="entry name" value="phD/YefM_antitoxin"/>
</dbReference>
<comment type="caution">
    <text evidence="3">The sequence shown here is derived from an EMBL/GenBank/DDBJ whole genome shotgun (WGS) entry which is preliminary data.</text>
</comment>
<sequence>MSATVLSYSEARNSLKQVMDDVCHAHIPAIITRRKGEHVVMMSLDDYNSMEETLYLLKSPANAERLSQSIEAVKAGKTFVRVLPDVFQTEAAE</sequence>
<dbReference type="Proteomes" id="UP001201397">
    <property type="component" value="Unassembled WGS sequence"/>
</dbReference>
<dbReference type="NCBIfam" id="TIGR01552">
    <property type="entry name" value="phd_fam"/>
    <property type="match status" value="1"/>
</dbReference>
<dbReference type="PANTHER" id="PTHR33713">
    <property type="entry name" value="ANTITOXIN YAFN-RELATED"/>
    <property type="match status" value="1"/>
</dbReference>
<gene>
    <name evidence="3" type="ORF">L4H06_04010</name>
</gene>
<dbReference type="InterPro" id="IPR036165">
    <property type="entry name" value="YefM-like_sf"/>
</dbReference>
<evidence type="ECO:0000256" key="2">
    <source>
        <dbReference type="RuleBase" id="RU362080"/>
    </source>
</evidence>
<dbReference type="RefSeq" id="WP_237092618.1">
    <property type="nucleotide sequence ID" value="NZ_JAKKDL010000003.1"/>
</dbReference>
<dbReference type="SUPFAM" id="SSF143120">
    <property type="entry name" value="YefM-like"/>
    <property type="match status" value="1"/>
</dbReference>
<dbReference type="EMBL" id="JAKKDL010000003">
    <property type="protein sequence ID" value="MCF7529399.1"/>
    <property type="molecule type" value="Genomic_DNA"/>
</dbReference>
<protein>
    <recommendedName>
        <fullName evidence="2">Antitoxin</fullName>
    </recommendedName>
</protein>
<dbReference type="InterPro" id="IPR006442">
    <property type="entry name" value="Antitoxin_Phd/YefM"/>
</dbReference>
<comment type="similarity">
    <text evidence="1 2">Belongs to the phD/YefM antitoxin family.</text>
</comment>
<evidence type="ECO:0000313" key="4">
    <source>
        <dbReference type="Proteomes" id="UP001201397"/>
    </source>
</evidence>